<dbReference type="AlphaFoldDB" id="A0A5S5C2D1"/>
<comment type="caution">
    <text evidence="1">The sequence shown here is derived from an EMBL/GenBank/DDBJ whole genome shotgun (WGS) entry which is preliminary data.</text>
</comment>
<accession>A0A5S5C2D1</accession>
<organism evidence="1 2">
    <name type="scientific">Aquimarina intermedia</name>
    <dbReference type="NCBI Taxonomy" id="350814"/>
    <lineage>
        <taxon>Bacteria</taxon>
        <taxon>Pseudomonadati</taxon>
        <taxon>Bacteroidota</taxon>
        <taxon>Flavobacteriia</taxon>
        <taxon>Flavobacteriales</taxon>
        <taxon>Flavobacteriaceae</taxon>
        <taxon>Aquimarina</taxon>
    </lineage>
</organism>
<dbReference type="RefSeq" id="WP_148782587.1">
    <property type="nucleotide sequence ID" value="NZ_VNHU01000005.1"/>
</dbReference>
<dbReference type="Proteomes" id="UP000324376">
    <property type="component" value="Unassembled WGS sequence"/>
</dbReference>
<name>A0A5S5C2D1_9FLAO</name>
<reference evidence="1 2" key="1">
    <citation type="submission" date="2019-07" db="EMBL/GenBank/DDBJ databases">
        <title>Genomic Encyclopedia of Archaeal and Bacterial Type Strains, Phase II (KMG-II): from individual species to whole genera.</title>
        <authorList>
            <person name="Goeker M."/>
        </authorList>
    </citation>
    <scope>NUCLEOTIDE SEQUENCE [LARGE SCALE GENOMIC DNA]</scope>
    <source>
        <strain evidence="1 2">DSM 17527</strain>
    </source>
</reference>
<evidence type="ECO:0000313" key="1">
    <source>
        <dbReference type="EMBL" id="TYP73474.1"/>
    </source>
</evidence>
<sequence length="269" mass="29903">MKRVLLVLIVILSSGLLTAQKEINSYKYVIVPKKYDFLKSENAYQVNALTKFLFEKNGFSTVMEGESLPDDLKRNGCLALHADVKKNSGLFTTKLVVELKDCNVNVLFTSKVGESREKEFKTAYHEALRDAFTSVAQLLYTYTQINTPVDENVVIVSSGIVPSNTEGATQVNAIEKNSNAPTAETKYTFNAKIYILKKQSYGYSLEEKKADSSAFVGKVYQTSVSNSYMVQAGSLRGYAFFDTEGNFILERIIEGSDSLSKDTFSKLGN</sequence>
<gene>
    <name evidence="1" type="ORF">BD809_10561</name>
</gene>
<protein>
    <submittedName>
        <fullName evidence="1">Uncharacterized protein</fullName>
    </submittedName>
</protein>
<keyword evidence="2" id="KW-1185">Reference proteome</keyword>
<proteinExistence type="predicted"/>
<evidence type="ECO:0000313" key="2">
    <source>
        <dbReference type="Proteomes" id="UP000324376"/>
    </source>
</evidence>
<dbReference type="EMBL" id="VNHU01000005">
    <property type="protein sequence ID" value="TYP73474.1"/>
    <property type="molecule type" value="Genomic_DNA"/>
</dbReference>
<dbReference type="OrthoDB" id="1274006at2"/>